<evidence type="ECO:0000256" key="6">
    <source>
        <dbReference type="ARBA" id="ARBA00022695"/>
    </source>
</evidence>
<dbReference type="GO" id="GO:0005978">
    <property type="term" value="P:glycogen biosynthetic process"/>
    <property type="evidence" value="ECO:0007669"/>
    <property type="project" value="UniProtKB-UniPathway"/>
</dbReference>
<dbReference type="GO" id="GO:0006011">
    <property type="term" value="P:UDP-alpha-D-glucose metabolic process"/>
    <property type="evidence" value="ECO:0007669"/>
    <property type="project" value="InterPro"/>
</dbReference>
<dbReference type="Gene3D" id="3.90.550.10">
    <property type="entry name" value="Spore Coat Polysaccharide Biosynthesis Protein SpsA, Chain A"/>
    <property type="match status" value="1"/>
</dbReference>
<dbReference type="AlphaFoldDB" id="A0A1I7T5L8"/>
<reference evidence="10" key="1">
    <citation type="submission" date="2016-11" db="UniProtKB">
        <authorList>
            <consortium name="WormBaseParasite"/>
        </authorList>
    </citation>
    <scope>IDENTIFICATION</scope>
</reference>
<comment type="similarity">
    <text evidence="1">Belongs to the UDPGP type 1 family.</text>
</comment>
<sequence length="141" mass="16328">MNSTNDQLKLKLKKFFDEIPDQSAKSKQDVVIFRDLYNQFLDDQHYIDWSSWKFIDEKSQVTLDDLPVLDSSRINILNKLAVIKLNGGLGTTMGCTKAKSFIEVRDGFTFLDLAILNHEVCVFERCFCLLDVNGYYHTIIH</sequence>
<evidence type="ECO:0000313" key="10">
    <source>
        <dbReference type="WBParaSite" id="Csp11.Scaffold514.g2623.t1"/>
    </source>
</evidence>
<proteinExistence type="inferred from homology"/>
<comment type="function">
    <text evidence="7">UTP--glucose-1-phosphate uridylyltransferase catalyzing the conversion of glucose-1-phosphate into UDP-glucose, a crucial precursor for the production of glycogen.</text>
</comment>
<evidence type="ECO:0000256" key="7">
    <source>
        <dbReference type="ARBA" id="ARBA00023579"/>
    </source>
</evidence>
<evidence type="ECO:0000256" key="4">
    <source>
        <dbReference type="ARBA" id="ARBA00019048"/>
    </source>
</evidence>
<keyword evidence="6" id="KW-0548">Nucleotidyltransferase</keyword>
<dbReference type="UniPathway" id="UPA00164"/>
<evidence type="ECO:0000256" key="8">
    <source>
        <dbReference type="ARBA" id="ARBA00047432"/>
    </source>
</evidence>
<dbReference type="InterPro" id="IPR029044">
    <property type="entry name" value="Nucleotide-diphossugar_trans"/>
</dbReference>
<evidence type="ECO:0000256" key="3">
    <source>
        <dbReference type="ARBA" id="ARBA00012415"/>
    </source>
</evidence>
<name>A0A1I7T5L8_9PELO</name>
<dbReference type="InterPro" id="IPR016267">
    <property type="entry name" value="UDPGP_trans"/>
</dbReference>
<dbReference type="EC" id="2.7.7.9" evidence="3"/>
<organism evidence="9 10">
    <name type="scientific">Caenorhabditis tropicalis</name>
    <dbReference type="NCBI Taxonomy" id="1561998"/>
    <lineage>
        <taxon>Eukaryota</taxon>
        <taxon>Metazoa</taxon>
        <taxon>Ecdysozoa</taxon>
        <taxon>Nematoda</taxon>
        <taxon>Chromadorea</taxon>
        <taxon>Rhabditida</taxon>
        <taxon>Rhabditina</taxon>
        <taxon>Rhabditomorpha</taxon>
        <taxon>Rhabditoidea</taxon>
        <taxon>Rhabditidae</taxon>
        <taxon>Peloderinae</taxon>
        <taxon>Caenorhabditis</taxon>
    </lineage>
</organism>
<comment type="subunit">
    <text evidence="2">Homooctamer.</text>
</comment>
<evidence type="ECO:0000256" key="1">
    <source>
        <dbReference type="ARBA" id="ARBA00010401"/>
    </source>
</evidence>
<evidence type="ECO:0000256" key="2">
    <source>
        <dbReference type="ARBA" id="ARBA00011823"/>
    </source>
</evidence>
<dbReference type="WBParaSite" id="Csp11.Scaffold514.g2623.t1">
    <property type="protein sequence ID" value="Csp11.Scaffold514.g2623.t1"/>
    <property type="gene ID" value="Csp11.Scaffold514.g2623"/>
</dbReference>
<keyword evidence="9" id="KW-1185">Reference proteome</keyword>
<dbReference type="eggNOG" id="KOG2638">
    <property type="taxonomic scope" value="Eukaryota"/>
</dbReference>
<evidence type="ECO:0000313" key="9">
    <source>
        <dbReference type="Proteomes" id="UP000095282"/>
    </source>
</evidence>
<protein>
    <recommendedName>
        <fullName evidence="4">UTP--glucose-1-phosphate uridylyltransferase</fullName>
        <ecNumber evidence="3">2.7.7.9</ecNumber>
    </recommendedName>
</protein>
<evidence type="ECO:0000256" key="5">
    <source>
        <dbReference type="ARBA" id="ARBA00022679"/>
    </source>
</evidence>
<dbReference type="Pfam" id="PF01704">
    <property type="entry name" value="UDPGP"/>
    <property type="match status" value="1"/>
</dbReference>
<dbReference type="InterPro" id="IPR002618">
    <property type="entry name" value="UDPGP_fam"/>
</dbReference>
<dbReference type="PANTHER" id="PTHR43511">
    <property type="match status" value="1"/>
</dbReference>
<dbReference type="STRING" id="1561998.A0A1I7T5L8"/>
<keyword evidence="5" id="KW-0808">Transferase</keyword>
<dbReference type="Proteomes" id="UP000095282">
    <property type="component" value="Unplaced"/>
</dbReference>
<dbReference type="SUPFAM" id="SSF53448">
    <property type="entry name" value="Nucleotide-diphospho-sugar transferases"/>
    <property type="match status" value="1"/>
</dbReference>
<comment type="catalytic activity">
    <reaction evidence="8">
        <text>alpha-D-glucose 1-phosphate + UTP + H(+) = UDP-alpha-D-glucose + diphosphate</text>
        <dbReference type="Rhea" id="RHEA:19889"/>
        <dbReference type="ChEBI" id="CHEBI:15378"/>
        <dbReference type="ChEBI" id="CHEBI:33019"/>
        <dbReference type="ChEBI" id="CHEBI:46398"/>
        <dbReference type="ChEBI" id="CHEBI:58601"/>
        <dbReference type="ChEBI" id="CHEBI:58885"/>
        <dbReference type="EC" id="2.7.7.9"/>
    </reaction>
    <physiologicalReaction direction="left-to-right" evidence="8">
        <dbReference type="Rhea" id="RHEA:19890"/>
    </physiologicalReaction>
</comment>
<dbReference type="GO" id="GO:0003983">
    <property type="term" value="F:UTP:glucose-1-phosphate uridylyltransferase activity"/>
    <property type="evidence" value="ECO:0007669"/>
    <property type="project" value="UniProtKB-EC"/>
</dbReference>
<accession>A0A1I7T5L8</accession>